<proteinExistence type="predicted"/>
<organism evidence="1">
    <name type="scientific">marine sediment metagenome</name>
    <dbReference type="NCBI Taxonomy" id="412755"/>
    <lineage>
        <taxon>unclassified sequences</taxon>
        <taxon>metagenomes</taxon>
        <taxon>ecological metagenomes</taxon>
    </lineage>
</organism>
<dbReference type="EMBL" id="BARU01039779">
    <property type="protein sequence ID" value="GAH84902.1"/>
    <property type="molecule type" value="Genomic_DNA"/>
</dbReference>
<feature type="non-terminal residue" evidence="1">
    <location>
        <position position="1"/>
    </location>
</feature>
<comment type="caution">
    <text evidence="1">The sequence shown here is derived from an EMBL/GenBank/DDBJ whole genome shotgun (WGS) entry which is preliminary data.</text>
</comment>
<protein>
    <submittedName>
        <fullName evidence="1">Uncharacterized protein</fullName>
    </submittedName>
</protein>
<accession>X1IT56</accession>
<gene>
    <name evidence="1" type="ORF">S03H2_61616</name>
</gene>
<reference evidence="1" key="1">
    <citation type="journal article" date="2014" name="Front. Microbiol.">
        <title>High frequency of phylogenetically diverse reductive dehalogenase-homologous genes in deep subseafloor sedimentary metagenomes.</title>
        <authorList>
            <person name="Kawai M."/>
            <person name="Futagami T."/>
            <person name="Toyoda A."/>
            <person name="Takaki Y."/>
            <person name="Nishi S."/>
            <person name="Hori S."/>
            <person name="Arai W."/>
            <person name="Tsubouchi T."/>
            <person name="Morono Y."/>
            <person name="Uchiyama I."/>
            <person name="Ito T."/>
            <person name="Fujiyama A."/>
            <person name="Inagaki F."/>
            <person name="Takami H."/>
        </authorList>
    </citation>
    <scope>NUCLEOTIDE SEQUENCE</scope>
    <source>
        <strain evidence="1">Expedition CK06-06</strain>
    </source>
</reference>
<sequence length="34" mass="3840">LAEHNNQKPPKVKMFTPLEAKLSNGVYPVLDLTF</sequence>
<name>X1IT56_9ZZZZ</name>
<evidence type="ECO:0000313" key="1">
    <source>
        <dbReference type="EMBL" id="GAH84902.1"/>
    </source>
</evidence>
<dbReference type="AlphaFoldDB" id="X1IT56"/>